<gene>
    <name evidence="8" type="ORF">OEW28_17160</name>
</gene>
<evidence type="ECO:0000256" key="2">
    <source>
        <dbReference type="ARBA" id="ARBA00010790"/>
    </source>
</evidence>
<keyword evidence="9" id="KW-1185">Reference proteome</keyword>
<comment type="similarity">
    <text evidence="2 5">Belongs to the GMC oxidoreductase family.</text>
</comment>
<sequence length="536" mass="57807">MAGSGFDYVIVGGGSSGCVLANRLSKDSTCRVLLLEAGGRDWHPLIHMPVGFAKMTTGPHTWGLVTVPQKHANNREIPYAQARVIGGGSSINAEVFTRGNPADYDRWAADEGAEGWAFKDIQKYFLRSEGNTILSGDWHGTDGELGVSNIPDPQPMTRAFVQSCQERGIPYNPDFNGKVQEGSGVYQTSTKNGRRCSAAVGYLRPALKRSNLKVETGCLVHRVVVENGRATGVEYSRKDGAKTIVRADVEVLLTAGAIGSPKLMMLSGLGPADHLRSHGIRVAADLPGVGENLNDHFGIDIVAELTGHQSLDKYNKPHWMIWAGAQYYLFGSGPVTSNVVEGGAFWYADTLQPVPDLQFHFLAGAGAEAGVPSVPKGSSGITLNSYTLRPKARGTVRLRSADPAALPLVDPNFLGHPDDVRTSVEGVKISKEIFSQPSLQKHIRKIRFPDDDVKTQADFEAYARQYGRTSYHPTCTCKMGAETDPMAVVDPRLRVRGVDGLRICDSSVMPSLVGSNTNAPTIMIGEKASDLIRGNH</sequence>
<dbReference type="Pfam" id="PF05199">
    <property type="entry name" value="GMC_oxred_C"/>
    <property type="match status" value="1"/>
</dbReference>
<dbReference type="Gene3D" id="3.30.560.10">
    <property type="entry name" value="Glucose Oxidase, domain 3"/>
    <property type="match status" value="1"/>
</dbReference>
<dbReference type="EMBL" id="JAOWKY010000005">
    <property type="protein sequence ID" value="MCV2870346.1"/>
    <property type="molecule type" value="Genomic_DNA"/>
</dbReference>
<dbReference type="SUPFAM" id="SSF54373">
    <property type="entry name" value="FAD-linked reductases, C-terminal domain"/>
    <property type="match status" value="1"/>
</dbReference>
<dbReference type="InterPro" id="IPR036188">
    <property type="entry name" value="FAD/NAD-bd_sf"/>
</dbReference>
<dbReference type="Gene3D" id="3.50.50.60">
    <property type="entry name" value="FAD/NAD(P)-binding domain"/>
    <property type="match status" value="1"/>
</dbReference>
<protein>
    <submittedName>
        <fullName evidence="8">GMC family oxidoreductase N-terminal domain-containing protein</fullName>
    </submittedName>
</protein>
<evidence type="ECO:0000259" key="6">
    <source>
        <dbReference type="PROSITE" id="PS00623"/>
    </source>
</evidence>
<evidence type="ECO:0000313" key="9">
    <source>
        <dbReference type="Proteomes" id="UP001652542"/>
    </source>
</evidence>
<proteinExistence type="inferred from homology"/>
<comment type="cofactor">
    <cofactor evidence="1">
        <name>FAD</name>
        <dbReference type="ChEBI" id="CHEBI:57692"/>
    </cofactor>
</comment>
<evidence type="ECO:0000256" key="4">
    <source>
        <dbReference type="ARBA" id="ARBA00022827"/>
    </source>
</evidence>
<dbReference type="SUPFAM" id="SSF51905">
    <property type="entry name" value="FAD/NAD(P)-binding domain"/>
    <property type="match status" value="1"/>
</dbReference>
<feature type="domain" description="Glucose-methanol-choline oxidoreductase N-terminal" evidence="6">
    <location>
        <begin position="82"/>
        <end position="105"/>
    </location>
</feature>
<evidence type="ECO:0000256" key="5">
    <source>
        <dbReference type="RuleBase" id="RU003968"/>
    </source>
</evidence>
<evidence type="ECO:0000313" key="8">
    <source>
        <dbReference type="EMBL" id="MCV2870346.1"/>
    </source>
</evidence>
<dbReference type="InterPro" id="IPR007867">
    <property type="entry name" value="GMC_OxRtase_C"/>
</dbReference>
<dbReference type="PIRSF" id="PIRSF000137">
    <property type="entry name" value="Alcohol_oxidase"/>
    <property type="match status" value="1"/>
</dbReference>
<dbReference type="InterPro" id="IPR000172">
    <property type="entry name" value="GMC_OxRdtase_N"/>
</dbReference>
<evidence type="ECO:0000256" key="1">
    <source>
        <dbReference type="ARBA" id="ARBA00001974"/>
    </source>
</evidence>
<comment type="caution">
    <text evidence="8">The sequence shown here is derived from an EMBL/GenBank/DDBJ whole genome shotgun (WGS) entry which is preliminary data.</text>
</comment>
<dbReference type="RefSeq" id="WP_263736017.1">
    <property type="nucleotide sequence ID" value="NZ_JAOWKY010000005.1"/>
</dbReference>
<keyword evidence="4 5" id="KW-0274">FAD</keyword>
<dbReference type="InterPro" id="IPR012132">
    <property type="entry name" value="GMC_OxRdtase"/>
</dbReference>
<name>A0ABT2ZHY3_9RHOB</name>
<feature type="domain" description="Glucose-methanol-choline oxidoreductase N-terminal" evidence="7">
    <location>
        <begin position="256"/>
        <end position="270"/>
    </location>
</feature>
<dbReference type="PROSITE" id="PS00624">
    <property type="entry name" value="GMC_OXRED_2"/>
    <property type="match status" value="1"/>
</dbReference>
<dbReference type="PROSITE" id="PS00623">
    <property type="entry name" value="GMC_OXRED_1"/>
    <property type="match status" value="1"/>
</dbReference>
<organism evidence="8 9">
    <name type="scientific">Albidovulum marisflavi</name>
    <dbReference type="NCBI Taxonomy" id="2984159"/>
    <lineage>
        <taxon>Bacteria</taxon>
        <taxon>Pseudomonadati</taxon>
        <taxon>Pseudomonadota</taxon>
        <taxon>Alphaproteobacteria</taxon>
        <taxon>Rhodobacterales</taxon>
        <taxon>Paracoccaceae</taxon>
        <taxon>Albidovulum</taxon>
    </lineage>
</organism>
<evidence type="ECO:0000259" key="7">
    <source>
        <dbReference type="PROSITE" id="PS00624"/>
    </source>
</evidence>
<reference evidence="8 9" key="1">
    <citation type="submission" date="2022-10" db="EMBL/GenBank/DDBJ databases">
        <title>Defluviimonas sp. nov., isolated from ocean surface water.</title>
        <authorList>
            <person name="He W."/>
            <person name="Wang L."/>
            <person name="Zhang D.-F."/>
        </authorList>
    </citation>
    <scope>NUCLEOTIDE SEQUENCE [LARGE SCALE GENOMIC DNA]</scope>
    <source>
        <strain evidence="8 9">WL0002</strain>
    </source>
</reference>
<dbReference type="PANTHER" id="PTHR11552:SF147">
    <property type="entry name" value="CHOLINE DEHYDROGENASE, MITOCHONDRIAL"/>
    <property type="match status" value="1"/>
</dbReference>
<dbReference type="Pfam" id="PF00732">
    <property type="entry name" value="GMC_oxred_N"/>
    <property type="match status" value="1"/>
</dbReference>
<dbReference type="Proteomes" id="UP001652542">
    <property type="component" value="Unassembled WGS sequence"/>
</dbReference>
<keyword evidence="3 5" id="KW-0285">Flavoprotein</keyword>
<dbReference type="PANTHER" id="PTHR11552">
    <property type="entry name" value="GLUCOSE-METHANOL-CHOLINE GMC OXIDOREDUCTASE"/>
    <property type="match status" value="1"/>
</dbReference>
<evidence type="ECO:0000256" key="3">
    <source>
        <dbReference type="ARBA" id="ARBA00022630"/>
    </source>
</evidence>
<accession>A0ABT2ZHY3</accession>